<dbReference type="PROSITE" id="PS51464">
    <property type="entry name" value="SIS"/>
    <property type="match status" value="1"/>
</dbReference>
<dbReference type="GO" id="GO:0097367">
    <property type="term" value="F:carbohydrate derivative binding"/>
    <property type="evidence" value="ECO:0007669"/>
    <property type="project" value="InterPro"/>
</dbReference>
<dbReference type="Pfam" id="PF01418">
    <property type="entry name" value="HTH_6"/>
    <property type="match status" value="1"/>
</dbReference>
<comment type="caution">
    <text evidence="6">The sequence shown here is derived from an EMBL/GenBank/DDBJ whole genome shotgun (WGS) entry which is preliminary data.</text>
</comment>
<dbReference type="RefSeq" id="WP_311793423.1">
    <property type="nucleotide sequence ID" value="NZ_JARPXS010000007.1"/>
</dbReference>
<feature type="domain" description="HTH rpiR-type" evidence="4">
    <location>
        <begin position="1"/>
        <end position="67"/>
    </location>
</feature>
<dbReference type="CDD" id="cd05013">
    <property type="entry name" value="SIS_RpiR"/>
    <property type="match status" value="1"/>
</dbReference>
<evidence type="ECO:0000256" key="2">
    <source>
        <dbReference type="ARBA" id="ARBA00023125"/>
    </source>
</evidence>
<dbReference type="AlphaFoldDB" id="A0AAJ2MMQ2"/>
<evidence type="ECO:0000313" key="6">
    <source>
        <dbReference type="EMBL" id="MDT2667294.1"/>
    </source>
</evidence>
<dbReference type="InterPro" id="IPR009057">
    <property type="entry name" value="Homeodomain-like_sf"/>
</dbReference>
<organism evidence="6 7">
    <name type="scientific">Lactococcus petauri</name>
    <dbReference type="NCBI Taxonomy" id="1940789"/>
    <lineage>
        <taxon>Bacteria</taxon>
        <taxon>Bacillati</taxon>
        <taxon>Bacillota</taxon>
        <taxon>Bacilli</taxon>
        <taxon>Lactobacillales</taxon>
        <taxon>Streptococcaceae</taxon>
        <taxon>Lactococcus</taxon>
    </lineage>
</organism>
<keyword evidence="3" id="KW-0804">Transcription</keyword>
<dbReference type="PANTHER" id="PTHR30514:SF21">
    <property type="entry name" value="RPIR-FAMILY TRANSCRIPTIONAL REGULATOR"/>
    <property type="match status" value="1"/>
</dbReference>
<reference evidence="6" key="1">
    <citation type="submission" date="2023-03" db="EMBL/GenBank/DDBJ databases">
        <authorList>
            <person name="Shen W."/>
            <person name="Cai J."/>
        </authorList>
    </citation>
    <scope>NUCLEOTIDE SEQUENCE</scope>
    <source>
        <strain evidence="6">Y3</strain>
    </source>
</reference>
<dbReference type="SUPFAM" id="SSF46689">
    <property type="entry name" value="Homeodomain-like"/>
    <property type="match status" value="1"/>
</dbReference>
<keyword evidence="1" id="KW-0805">Transcription regulation</keyword>
<dbReference type="EMBL" id="JARPYC010000007">
    <property type="protein sequence ID" value="MDT2667294.1"/>
    <property type="molecule type" value="Genomic_DNA"/>
</dbReference>
<evidence type="ECO:0000259" key="4">
    <source>
        <dbReference type="PROSITE" id="PS51071"/>
    </source>
</evidence>
<evidence type="ECO:0000256" key="1">
    <source>
        <dbReference type="ARBA" id="ARBA00023015"/>
    </source>
</evidence>
<dbReference type="Proteomes" id="UP001257962">
    <property type="component" value="Unassembled WGS sequence"/>
</dbReference>
<dbReference type="InterPro" id="IPR047640">
    <property type="entry name" value="RpiR-like"/>
</dbReference>
<dbReference type="GO" id="GO:0003700">
    <property type="term" value="F:DNA-binding transcription factor activity"/>
    <property type="evidence" value="ECO:0007669"/>
    <property type="project" value="InterPro"/>
</dbReference>
<keyword evidence="2" id="KW-0238">DNA-binding</keyword>
<dbReference type="Pfam" id="PF01380">
    <property type="entry name" value="SIS"/>
    <property type="match status" value="1"/>
</dbReference>
<sequence>MKTLSEAESYCWNHIQDNLNRIPNLSISILATESHVSVSTVNRTLKKMGYDGYSDFKQTIRNTKNERRKNGFSKEVNQAIRKNEIEITRTINQLSADDIEAAIKLIDHHSKIMIFCAGLSANVAREMMDKLQLFGKLCVIHDDFDYMQYFASKANRDYLIVAFSLSGETPEIVQALHKAKNRGAKIIALVGAMPSAIGSQADVYIHAYKSTQKTINFGLDVVGSRLCLQVVNRILLDAFALYKNLAPIRED</sequence>
<dbReference type="InterPro" id="IPR000281">
    <property type="entry name" value="HTH_RpiR"/>
</dbReference>
<gene>
    <name evidence="6" type="ORF">P7D34_08615</name>
</gene>
<dbReference type="InterPro" id="IPR001347">
    <property type="entry name" value="SIS_dom"/>
</dbReference>
<dbReference type="InterPro" id="IPR036388">
    <property type="entry name" value="WH-like_DNA-bd_sf"/>
</dbReference>
<dbReference type="PROSITE" id="PS51071">
    <property type="entry name" value="HTH_RPIR"/>
    <property type="match status" value="1"/>
</dbReference>
<protein>
    <submittedName>
        <fullName evidence="6">MurR/RpiR family transcriptional regulator</fullName>
    </submittedName>
</protein>
<dbReference type="InterPro" id="IPR046348">
    <property type="entry name" value="SIS_dom_sf"/>
</dbReference>
<evidence type="ECO:0000259" key="5">
    <source>
        <dbReference type="PROSITE" id="PS51464"/>
    </source>
</evidence>
<feature type="domain" description="SIS" evidence="5">
    <location>
        <begin position="102"/>
        <end position="232"/>
    </location>
</feature>
<accession>A0AAJ2MMQ2</accession>
<dbReference type="SUPFAM" id="SSF53697">
    <property type="entry name" value="SIS domain"/>
    <property type="match status" value="1"/>
</dbReference>
<name>A0AAJ2MMQ2_9LACT</name>
<dbReference type="InterPro" id="IPR035472">
    <property type="entry name" value="RpiR-like_SIS"/>
</dbReference>
<dbReference type="GO" id="GO:0003677">
    <property type="term" value="F:DNA binding"/>
    <property type="evidence" value="ECO:0007669"/>
    <property type="project" value="UniProtKB-KW"/>
</dbReference>
<dbReference type="PANTHER" id="PTHR30514">
    <property type="entry name" value="GLUCOKINASE"/>
    <property type="match status" value="1"/>
</dbReference>
<evidence type="ECO:0000256" key="3">
    <source>
        <dbReference type="ARBA" id="ARBA00023163"/>
    </source>
</evidence>
<dbReference type="GO" id="GO:1901135">
    <property type="term" value="P:carbohydrate derivative metabolic process"/>
    <property type="evidence" value="ECO:0007669"/>
    <property type="project" value="InterPro"/>
</dbReference>
<dbReference type="Gene3D" id="3.40.50.10490">
    <property type="entry name" value="Glucose-6-phosphate isomerase like protein, domain 1"/>
    <property type="match status" value="1"/>
</dbReference>
<dbReference type="Gene3D" id="1.10.10.10">
    <property type="entry name" value="Winged helix-like DNA-binding domain superfamily/Winged helix DNA-binding domain"/>
    <property type="match status" value="1"/>
</dbReference>
<evidence type="ECO:0000313" key="7">
    <source>
        <dbReference type="Proteomes" id="UP001257962"/>
    </source>
</evidence>
<proteinExistence type="predicted"/>